<reference evidence="13" key="1">
    <citation type="journal article" date="2020" name="mSystems">
        <title>Genome- and Community-Level Interaction Insights into Carbon Utilization and Element Cycling Functions of Hydrothermarchaeota in Hydrothermal Sediment.</title>
        <authorList>
            <person name="Zhou Z."/>
            <person name="Liu Y."/>
            <person name="Xu W."/>
            <person name="Pan J."/>
            <person name="Luo Z.H."/>
            <person name="Li M."/>
        </authorList>
    </citation>
    <scope>NUCLEOTIDE SEQUENCE [LARGE SCALE GENOMIC DNA]</scope>
    <source>
        <strain evidence="13">SpSt-243</strain>
    </source>
</reference>
<sequence>MFRGIRPLVAVLLSSVSFAGVQAQEAETTLSPIFIFGKSDRVCVPAGTKREAGDTRPLCAGEGINRDYVTGDTFDRTQLDRLPSGSQAQDFVKRLPGVMTGGAPGEDKEARVLGLDKEYTRTSIDGIVLPDGGEKREFNLDNLPAGLVDSVEVIRGRRADMEADGLAGRIEVKLAEIPEIPRYQMNSALGGSSDGQTLFDLGIIGGGMYSENFGAQGGLTRARNSNSKTKEKFTATGLLSEVEDEEKSMNTFGALGDILWQNDANAFHLKPLYLGLDEDKDKVKYKYKADGSSNGSEAETEQKEKRTYGLNGSWRHDLDAWDGASFEVRAGHYRTTETKDKAKRTFNAAGVETTNKYETELEDKLDRITFGQVDVLLPFDLGGIQHDLKTGAMLRVRDRTKEKQKTVGGVVQALDAKEVYAIDEVVWSGYVLDDLDFGNGFSMAPGVRFEASDLDAAVADGTSGGGDVFDVLPSLPVHFQATDEWAIDAGVARLVNRPKFDMLIPQNSNTLLGNPNMDPERAWAVDASITYQTDDLELSFGVFHRRIEDLIETVDTGTLNSDGDSVYQYQNVGDGWTNGIILSQRVSLSALDVPVLSGFSLFSTQTFARSQVTLADGTQREFKEQAPFFGDLALEWIDPSDRLSLSAGLGYTSKIETAGDSASEGRDAELTLDLAANFKINETFEFYALAKNVTGTERVTHKADGTTEIQEGVKSYFGGIRARF</sequence>
<keyword evidence="5 9" id="KW-0798">TonB box</keyword>
<evidence type="ECO:0000256" key="10">
    <source>
        <dbReference type="SAM" id="SignalP"/>
    </source>
</evidence>
<organism evidence="13">
    <name type="scientific">Agrobacterium albertimagni</name>
    <dbReference type="NCBI Taxonomy" id="147266"/>
    <lineage>
        <taxon>Bacteria</taxon>
        <taxon>Pseudomonadati</taxon>
        <taxon>Pseudomonadota</taxon>
        <taxon>Alphaproteobacteria</taxon>
        <taxon>Hyphomicrobiales</taxon>
        <taxon>Rhizobiaceae</taxon>
        <taxon>Rhizobium/Agrobacterium group</taxon>
        <taxon>Agrobacterium</taxon>
    </lineage>
</organism>
<name>A0A7C1T930_9HYPH</name>
<dbReference type="Gene3D" id="2.40.170.20">
    <property type="entry name" value="TonB-dependent receptor, beta-barrel domain"/>
    <property type="match status" value="1"/>
</dbReference>
<protein>
    <submittedName>
        <fullName evidence="13">TonB-dependent receptor</fullName>
    </submittedName>
</protein>
<dbReference type="Pfam" id="PF00593">
    <property type="entry name" value="TonB_dep_Rec_b-barrel"/>
    <property type="match status" value="1"/>
</dbReference>
<keyword evidence="6 8" id="KW-0472">Membrane</keyword>
<gene>
    <name evidence="13" type="ORF">ENP70_10825</name>
</gene>
<evidence type="ECO:0000256" key="3">
    <source>
        <dbReference type="ARBA" id="ARBA00022452"/>
    </source>
</evidence>
<keyword evidence="3 8" id="KW-1134">Transmembrane beta strand</keyword>
<dbReference type="Gene3D" id="2.170.130.10">
    <property type="entry name" value="TonB-dependent receptor, plug domain"/>
    <property type="match status" value="1"/>
</dbReference>
<dbReference type="SUPFAM" id="SSF56935">
    <property type="entry name" value="Porins"/>
    <property type="match status" value="1"/>
</dbReference>
<dbReference type="Pfam" id="PF07715">
    <property type="entry name" value="Plug"/>
    <property type="match status" value="1"/>
</dbReference>
<evidence type="ECO:0000259" key="11">
    <source>
        <dbReference type="Pfam" id="PF00593"/>
    </source>
</evidence>
<keyword evidence="10" id="KW-0732">Signal</keyword>
<evidence type="ECO:0000256" key="1">
    <source>
        <dbReference type="ARBA" id="ARBA00004571"/>
    </source>
</evidence>
<dbReference type="InterPro" id="IPR039426">
    <property type="entry name" value="TonB-dep_rcpt-like"/>
</dbReference>
<dbReference type="InterPro" id="IPR036942">
    <property type="entry name" value="Beta-barrel_TonB_sf"/>
</dbReference>
<feature type="chain" id="PRO_5028019546" evidence="10">
    <location>
        <begin position="20"/>
        <end position="724"/>
    </location>
</feature>
<evidence type="ECO:0000313" key="13">
    <source>
        <dbReference type="EMBL" id="HEB44164.1"/>
    </source>
</evidence>
<dbReference type="InterPro" id="IPR012910">
    <property type="entry name" value="Plug_dom"/>
</dbReference>
<feature type="signal peptide" evidence="10">
    <location>
        <begin position="1"/>
        <end position="19"/>
    </location>
</feature>
<feature type="domain" description="TonB-dependent receptor-like beta-barrel" evidence="11">
    <location>
        <begin position="291"/>
        <end position="693"/>
    </location>
</feature>
<comment type="subcellular location">
    <subcellularLocation>
        <location evidence="1 8">Cell outer membrane</location>
        <topology evidence="1 8">Multi-pass membrane protein</topology>
    </subcellularLocation>
</comment>
<comment type="similarity">
    <text evidence="8 9">Belongs to the TonB-dependent receptor family.</text>
</comment>
<evidence type="ECO:0000256" key="2">
    <source>
        <dbReference type="ARBA" id="ARBA00022448"/>
    </source>
</evidence>
<evidence type="ECO:0000256" key="9">
    <source>
        <dbReference type="RuleBase" id="RU003357"/>
    </source>
</evidence>
<accession>A0A7C1T930</accession>
<dbReference type="AlphaFoldDB" id="A0A7C1T930"/>
<feature type="domain" description="TonB-dependent receptor plug" evidence="12">
    <location>
        <begin position="73"/>
        <end position="166"/>
    </location>
</feature>
<keyword evidence="13" id="KW-0675">Receptor</keyword>
<dbReference type="PANTHER" id="PTHR40980:SF4">
    <property type="entry name" value="TONB-DEPENDENT RECEPTOR-LIKE BETA-BARREL DOMAIN-CONTAINING PROTEIN"/>
    <property type="match status" value="1"/>
</dbReference>
<keyword evidence="4 8" id="KW-0812">Transmembrane</keyword>
<evidence type="ECO:0000256" key="7">
    <source>
        <dbReference type="ARBA" id="ARBA00023237"/>
    </source>
</evidence>
<dbReference type="InterPro" id="IPR037066">
    <property type="entry name" value="Plug_dom_sf"/>
</dbReference>
<evidence type="ECO:0000259" key="12">
    <source>
        <dbReference type="Pfam" id="PF07715"/>
    </source>
</evidence>
<comment type="caution">
    <text evidence="13">The sequence shown here is derived from an EMBL/GenBank/DDBJ whole genome shotgun (WGS) entry which is preliminary data.</text>
</comment>
<evidence type="ECO:0000256" key="4">
    <source>
        <dbReference type="ARBA" id="ARBA00022692"/>
    </source>
</evidence>
<dbReference type="PROSITE" id="PS52016">
    <property type="entry name" value="TONB_DEPENDENT_REC_3"/>
    <property type="match status" value="1"/>
</dbReference>
<dbReference type="EMBL" id="DSKI01000560">
    <property type="protein sequence ID" value="HEB44164.1"/>
    <property type="molecule type" value="Genomic_DNA"/>
</dbReference>
<keyword evidence="7 8" id="KW-0998">Cell outer membrane</keyword>
<dbReference type="PANTHER" id="PTHR40980">
    <property type="entry name" value="PLUG DOMAIN-CONTAINING PROTEIN"/>
    <property type="match status" value="1"/>
</dbReference>
<evidence type="ECO:0000256" key="6">
    <source>
        <dbReference type="ARBA" id="ARBA00023136"/>
    </source>
</evidence>
<proteinExistence type="inferred from homology"/>
<dbReference type="GO" id="GO:0009279">
    <property type="term" value="C:cell outer membrane"/>
    <property type="evidence" value="ECO:0007669"/>
    <property type="project" value="UniProtKB-SubCell"/>
</dbReference>
<dbReference type="InterPro" id="IPR000531">
    <property type="entry name" value="Beta-barrel_TonB"/>
</dbReference>
<evidence type="ECO:0000256" key="5">
    <source>
        <dbReference type="ARBA" id="ARBA00023077"/>
    </source>
</evidence>
<evidence type="ECO:0000256" key="8">
    <source>
        <dbReference type="PROSITE-ProRule" id="PRU01360"/>
    </source>
</evidence>
<keyword evidence="2 8" id="KW-0813">Transport</keyword>